<organism evidence="2 3">
    <name type="scientific">Elizabethkingia meningoseptica</name>
    <name type="common">Chryseobacterium meningosepticum</name>
    <dbReference type="NCBI Taxonomy" id="238"/>
    <lineage>
        <taxon>Bacteria</taxon>
        <taxon>Pseudomonadati</taxon>
        <taxon>Bacteroidota</taxon>
        <taxon>Flavobacteriia</taxon>
        <taxon>Flavobacteriales</taxon>
        <taxon>Weeksellaceae</taxon>
        <taxon>Elizabethkingia</taxon>
    </lineage>
</organism>
<keyword evidence="1" id="KW-0472">Membrane</keyword>
<evidence type="ECO:0000313" key="3">
    <source>
        <dbReference type="Proteomes" id="UP000188947"/>
    </source>
</evidence>
<dbReference type="AlphaFoldDB" id="A0A1V3U1C5"/>
<accession>A0A1V3U1C5</accession>
<dbReference type="Proteomes" id="UP000188947">
    <property type="component" value="Unassembled WGS sequence"/>
</dbReference>
<keyword evidence="1" id="KW-1133">Transmembrane helix</keyword>
<evidence type="ECO:0000313" key="2">
    <source>
        <dbReference type="EMBL" id="OOH96318.1"/>
    </source>
</evidence>
<keyword evidence="1" id="KW-0812">Transmembrane</keyword>
<sequence length="134" mass="14988">MRNAPLVGCLLIFAGSFLPLVHIPVVGNWNYWKLDHNMAIIVWSVAALALVSIIFNKVKLQRILAIVLLALFIITLFAIKAKSLNFFSFIPFKGLQNTAAGIVKLSWGWLLEFSGAALMLFAKKDKVENQNYKP</sequence>
<protein>
    <submittedName>
        <fullName evidence="2">Uncharacterized protein</fullName>
    </submittedName>
</protein>
<comment type="caution">
    <text evidence="2">The sequence shown here is derived from an EMBL/GenBank/DDBJ whole genome shotgun (WGS) entry which is preliminary data.</text>
</comment>
<dbReference type="STRING" id="238.BBD35_13915"/>
<gene>
    <name evidence="2" type="ORF">BMF97_08195</name>
</gene>
<name>A0A1V3U1C5_ELIME</name>
<feature type="transmembrane region" description="Helical" evidence="1">
    <location>
        <begin position="63"/>
        <end position="81"/>
    </location>
</feature>
<evidence type="ECO:0000256" key="1">
    <source>
        <dbReference type="SAM" id="Phobius"/>
    </source>
</evidence>
<feature type="transmembrane region" description="Helical" evidence="1">
    <location>
        <begin position="7"/>
        <end position="26"/>
    </location>
</feature>
<reference evidence="2 3" key="1">
    <citation type="submission" date="2016-11" db="EMBL/GenBank/DDBJ databases">
        <title>Genome sequence and comparative genomic analysis of clinical strain Elizabethkingia meningoseptica 61421 PRCM.</title>
        <authorList>
            <person name="Wang M."/>
            <person name="Hu S."/>
            <person name="Cao L."/>
            <person name="Jiang T."/>
            <person name="Zhou Y."/>
            <person name="Ming D."/>
        </authorList>
    </citation>
    <scope>NUCLEOTIDE SEQUENCE [LARGE SCALE GENOMIC DNA]</scope>
    <source>
        <strain evidence="2 3">61421 PRCM</strain>
    </source>
</reference>
<feature type="transmembrane region" description="Helical" evidence="1">
    <location>
        <begin position="38"/>
        <end position="56"/>
    </location>
</feature>
<dbReference type="EMBL" id="MPOG01000008">
    <property type="protein sequence ID" value="OOH96318.1"/>
    <property type="molecule type" value="Genomic_DNA"/>
</dbReference>
<proteinExistence type="predicted"/>
<dbReference type="RefSeq" id="WP_069214860.1">
    <property type="nucleotide sequence ID" value="NZ_CP016378.1"/>
</dbReference>
<dbReference type="OrthoDB" id="799709at2"/>
<dbReference type="eggNOG" id="ENOG5033FYS">
    <property type="taxonomic scope" value="Bacteria"/>
</dbReference>
<keyword evidence="3" id="KW-1185">Reference proteome</keyword>
<feature type="transmembrane region" description="Helical" evidence="1">
    <location>
        <begin position="101"/>
        <end position="122"/>
    </location>
</feature>